<dbReference type="Pfam" id="PF02779">
    <property type="entry name" value="Transket_pyr"/>
    <property type="match status" value="1"/>
</dbReference>
<dbReference type="InterPro" id="IPR033248">
    <property type="entry name" value="Transketolase_C"/>
</dbReference>
<dbReference type="AlphaFoldDB" id="A0A923NDP4"/>
<dbReference type="EMBL" id="JACRWC010000072">
    <property type="protein sequence ID" value="MBC5999504.1"/>
    <property type="molecule type" value="Genomic_DNA"/>
</dbReference>
<dbReference type="SUPFAM" id="SSF52922">
    <property type="entry name" value="TK C-terminal domain-like"/>
    <property type="match status" value="1"/>
</dbReference>
<dbReference type="SUPFAM" id="SSF52518">
    <property type="entry name" value="Thiamin diphosphate-binding fold (THDP-binding)"/>
    <property type="match status" value="1"/>
</dbReference>
<evidence type="ECO:0000259" key="4">
    <source>
        <dbReference type="SMART" id="SM00861"/>
    </source>
</evidence>
<keyword evidence="3" id="KW-0786">Thiamine pyrophosphate</keyword>
<dbReference type="InterPro" id="IPR029061">
    <property type="entry name" value="THDP-binding"/>
</dbReference>
<dbReference type="CDD" id="cd07036">
    <property type="entry name" value="TPP_PYR_E1-PDHc-beta_like"/>
    <property type="match status" value="1"/>
</dbReference>
<organism evidence="5 6">
    <name type="scientific">Lentihominibacter faecis</name>
    <dbReference type="NCBI Taxonomy" id="2764712"/>
    <lineage>
        <taxon>Bacteria</taxon>
        <taxon>Bacillati</taxon>
        <taxon>Bacillota</taxon>
        <taxon>Clostridia</taxon>
        <taxon>Peptostreptococcales</taxon>
        <taxon>Anaerovoracaceae</taxon>
        <taxon>Lentihominibacter</taxon>
    </lineage>
</organism>
<dbReference type="Pfam" id="PF02780">
    <property type="entry name" value="Transketolase_C"/>
    <property type="match status" value="1"/>
</dbReference>
<dbReference type="InterPro" id="IPR005475">
    <property type="entry name" value="Transketolase-like_Pyr-bd"/>
</dbReference>
<evidence type="ECO:0000313" key="5">
    <source>
        <dbReference type="EMBL" id="MBC5999504.1"/>
    </source>
</evidence>
<dbReference type="NCBIfam" id="NF006667">
    <property type="entry name" value="PRK09212.1"/>
    <property type="match status" value="1"/>
</dbReference>
<dbReference type="FunFam" id="3.40.50.970:FF:000001">
    <property type="entry name" value="Pyruvate dehydrogenase E1 beta subunit"/>
    <property type="match status" value="1"/>
</dbReference>
<dbReference type="PANTHER" id="PTHR43257:SF2">
    <property type="entry name" value="PYRUVATE DEHYDROGENASE E1 COMPONENT SUBUNIT BETA"/>
    <property type="match status" value="1"/>
</dbReference>
<name>A0A923NDP4_9FIRM</name>
<sequence>MKEIFFSEAIASAIRNEMQRDENVYILGEDVGIYGGSFGATAGLYDEFGPLRVRDTPISEMAIMGSSAGAAVTGMRPIAEIMYDDFLGCCMDQLMNQAAKFRYMYGGRVQVPMTVRCACGGYVTGAAQHSQSIEAMIAHIPGLKVVYPSNPQDAKGLLISAIRDDNPVVFFEHQTLYGVKGEVTDDFDPIPLGKGKIVKEGKDVTVVATGVQVGKAKEAAEQLEKEGVSVEVIDPRCLYPLDKEMIYGSVEKTGKIVIATEECKRGAWSGELAARIAEDRFECLKKPIVRVGALDTPVPFSQPLEDYMLPQTAYIVDAIKSVL</sequence>
<keyword evidence="2" id="KW-0560">Oxidoreductase</keyword>
<evidence type="ECO:0000256" key="1">
    <source>
        <dbReference type="ARBA" id="ARBA00001964"/>
    </source>
</evidence>
<dbReference type="SMART" id="SM00861">
    <property type="entry name" value="Transket_pyr"/>
    <property type="match status" value="1"/>
</dbReference>
<comment type="cofactor">
    <cofactor evidence="1">
        <name>thiamine diphosphate</name>
        <dbReference type="ChEBI" id="CHEBI:58937"/>
    </cofactor>
</comment>
<keyword evidence="6" id="KW-1185">Reference proteome</keyword>
<dbReference type="Proteomes" id="UP000644115">
    <property type="component" value="Unassembled WGS sequence"/>
</dbReference>
<evidence type="ECO:0000256" key="3">
    <source>
        <dbReference type="ARBA" id="ARBA00023052"/>
    </source>
</evidence>
<dbReference type="GO" id="GO:0016491">
    <property type="term" value="F:oxidoreductase activity"/>
    <property type="evidence" value="ECO:0007669"/>
    <property type="project" value="UniProtKB-KW"/>
</dbReference>
<dbReference type="PANTHER" id="PTHR43257">
    <property type="entry name" value="PYRUVATE DEHYDROGENASE E1 COMPONENT BETA SUBUNIT"/>
    <property type="match status" value="1"/>
</dbReference>
<comment type="caution">
    <text evidence="5">The sequence shown here is derived from an EMBL/GenBank/DDBJ whole genome shotgun (WGS) entry which is preliminary data.</text>
</comment>
<dbReference type="RefSeq" id="WP_249286932.1">
    <property type="nucleotide sequence ID" value="NZ_JACRWC010000072.1"/>
</dbReference>
<reference evidence="5" key="1">
    <citation type="submission" date="2020-08" db="EMBL/GenBank/DDBJ databases">
        <authorList>
            <person name="Liu C."/>
            <person name="Sun Q."/>
        </authorList>
    </citation>
    <scope>NUCLEOTIDE SEQUENCE</scope>
    <source>
        <strain evidence="5">BX16</strain>
    </source>
</reference>
<dbReference type="FunFam" id="3.40.50.920:FF:000001">
    <property type="entry name" value="Pyruvate dehydrogenase E1 beta subunit"/>
    <property type="match status" value="1"/>
</dbReference>
<dbReference type="InterPro" id="IPR009014">
    <property type="entry name" value="Transketo_C/PFOR_II"/>
</dbReference>
<dbReference type="Gene3D" id="3.40.50.970">
    <property type="match status" value="1"/>
</dbReference>
<accession>A0A923NDP4</accession>
<gene>
    <name evidence="5" type="ORF">H8876_05775</name>
</gene>
<dbReference type="Gene3D" id="3.40.50.920">
    <property type="match status" value="1"/>
</dbReference>
<evidence type="ECO:0000313" key="6">
    <source>
        <dbReference type="Proteomes" id="UP000644115"/>
    </source>
</evidence>
<feature type="domain" description="Transketolase-like pyrimidine-binding" evidence="4">
    <location>
        <begin position="4"/>
        <end position="179"/>
    </location>
</feature>
<proteinExistence type="predicted"/>
<evidence type="ECO:0000256" key="2">
    <source>
        <dbReference type="ARBA" id="ARBA00023002"/>
    </source>
</evidence>
<protein>
    <submittedName>
        <fullName evidence="5">Alpha-ketoacid dehydrogenase subunit beta</fullName>
    </submittedName>
</protein>